<dbReference type="PRINTS" id="PR00081">
    <property type="entry name" value="GDHRDH"/>
</dbReference>
<reference evidence="5 6" key="1">
    <citation type="journal article" date="2023" name="Elife">
        <title>Identification of key yeast species and microbe-microbe interactions impacting larval growth of Drosophila in the wild.</title>
        <authorList>
            <person name="Mure A."/>
            <person name="Sugiura Y."/>
            <person name="Maeda R."/>
            <person name="Honda K."/>
            <person name="Sakurai N."/>
            <person name="Takahashi Y."/>
            <person name="Watada M."/>
            <person name="Katoh T."/>
            <person name="Gotoh A."/>
            <person name="Gotoh Y."/>
            <person name="Taniguchi I."/>
            <person name="Nakamura K."/>
            <person name="Hayashi T."/>
            <person name="Katayama T."/>
            <person name="Uemura T."/>
            <person name="Hattori Y."/>
        </authorList>
    </citation>
    <scope>NUCLEOTIDE SEQUENCE [LARGE SCALE GENOMIC DNA]</scope>
    <source>
        <strain evidence="5 6">SC-9</strain>
    </source>
</reference>
<proteinExistence type="inferred from homology"/>
<dbReference type="Pfam" id="PF00106">
    <property type="entry name" value="adh_short"/>
    <property type="match status" value="1"/>
</dbReference>
<dbReference type="InterPro" id="IPR020904">
    <property type="entry name" value="Sc_DH/Rdtase_CS"/>
</dbReference>
<dbReference type="PANTHER" id="PTHR42901">
    <property type="entry name" value="ALCOHOL DEHYDROGENASE"/>
    <property type="match status" value="1"/>
</dbReference>
<dbReference type="AlphaFoldDB" id="A0AAV5QPJ2"/>
<dbReference type="InterPro" id="IPR036291">
    <property type="entry name" value="NAD(P)-bd_dom_sf"/>
</dbReference>
<dbReference type="FunFam" id="3.40.50.720:FF:000047">
    <property type="entry name" value="NADP-dependent L-serine/L-allo-threonine dehydrogenase"/>
    <property type="match status" value="1"/>
</dbReference>
<accession>A0AAV5QPJ2</accession>
<evidence type="ECO:0000256" key="4">
    <source>
        <dbReference type="RuleBase" id="RU000363"/>
    </source>
</evidence>
<keyword evidence="6" id="KW-1185">Reference proteome</keyword>
<dbReference type="RefSeq" id="XP_064853512.1">
    <property type="nucleotide sequence ID" value="XM_064997440.1"/>
</dbReference>
<dbReference type="GeneID" id="90074491"/>
<gene>
    <name evidence="5" type="ORF">DASC09_038410</name>
</gene>
<dbReference type="PANTHER" id="PTHR42901:SF1">
    <property type="entry name" value="ALCOHOL DEHYDROGENASE"/>
    <property type="match status" value="1"/>
</dbReference>
<organism evidence="5 6">
    <name type="scientific">Saccharomycopsis crataegensis</name>
    <dbReference type="NCBI Taxonomy" id="43959"/>
    <lineage>
        <taxon>Eukaryota</taxon>
        <taxon>Fungi</taxon>
        <taxon>Dikarya</taxon>
        <taxon>Ascomycota</taxon>
        <taxon>Saccharomycotina</taxon>
        <taxon>Saccharomycetes</taxon>
        <taxon>Saccharomycopsidaceae</taxon>
        <taxon>Saccharomycopsis</taxon>
    </lineage>
</organism>
<evidence type="ECO:0000256" key="1">
    <source>
        <dbReference type="ARBA" id="ARBA00006484"/>
    </source>
</evidence>
<comment type="caution">
    <text evidence="5">The sequence shown here is derived from an EMBL/GenBank/DDBJ whole genome shotgun (WGS) entry which is preliminary data.</text>
</comment>
<dbReference type="Gene3D" id="3.40.50.720">
    <property type="entry name" value="NAD(P)-binding Rossmann-like Domain"/>
    <property type="match status" value="1"/>
</dbReference>
<dbReference type="EMBL" id="BTFZ01000011">
    <property type="protein sequence ID" value="GMM36516.1"/>
    <property type="molecule type" value="Genomic_DNA"/>
</dbReference>
<sequence length="273" mass="30365">MSFRKAAARLYDKTVLITGASSGIGRATALEFADVTQGKIKLILTARRLERLNSFKSQLSSQYPDIKIHTEFLDVSKINTIREFFSHIPEEFKDIDVLVNNAGLALGKEQVGEMKQEDIDTVFNTNVMGNIEVVQNIVPFFKRKNSGDIVQLGSVAGREPYVGGSVYCASKFAIRAFNTSLRQELMNTKIRVIEVQPGAVDTEFSTVRFKGDKKQADATYVAEPLYAEDIADTIVYAVSRRQNVVIAESLIFPNNQAGGGSLRWEDPEWTGKK</sequence>
<evidence type="ECO:0000313" key="5">
    <source>
        <dbReference type="EMBL" id="GMM36516.1"/>
    </source>
</evidence>
<protein>
    <recommendedName>
        <fullName evidence="7">NAD(P)-binding protein</fullName>
    </recommendedName>
</protein>
<keyword evidence="3" id="KW-0560">Oxidoreductase</keyword>
<comment type="similarity">
    <text evidence="1 4">Belongs to the short-chain dehydrogenases/reductases (SDR) family.</text>
</comment>
<dbReference type="InterPro" id="IPR002347">
    <property type="entry name" value="SDR_fam"/>
</dbReference>
<dbReference type="SUPFAM" id="SSF51735">
    <property type="entry name" value="NAD(P)-binding Rossmann-fold domains"/>
    <property type="match status" value="1"/>
</dbReference>
<dbReference type="Proteomes" id="UP001360560">
    <property type="component" value="Unassembled WGS sequence"/>
</dbReference>
<dbReference type="PROSITE" id="PS00061">
    <property type="entry name" value="ADH_SHORT"/>
    <property type="match status" value="1"/>
</dbReference>
<keyword evidence="2" id="KW-0521">NADP</keyword>
<dbReference type="GO" id="GO:0016616">
    <property type="term" value="F:oxidoreductase activity, acting on the CH-OH group of donors, NAD or NADP as acceptor"/>
    <property type="evidence" value="ECO:0007669"/>
    <property type="project" value="UniProtKB-ARBA"/>
</dbReference>
<evidence type="ECO:0008006" key="7">
    <source>
        <dbReference type="Google" id="ProtNLM"/>
    </source>
</evidence>
<evidence type="ECO:0000256" key="2">
    <source>
        <dbReference type="ARBA" id="ARBA00022857"/>
    </source>
</evidence>
<evidence type="ECO:0000313" key="6">
    <source>
        <dbReference type="Proteomes" id="UP001360560"/>
    </source>
</evidence>
<dbReference type="PRINTS" id="PR00080">
    <property type="entry name" value="SDRFAMILY"/>
</dbReference>
<evidence type="ECO:0000256" key="3">
    <source>
        <dbReference type="ARBA" id="ARBA00023002"/>
    </source>
</evidence>
<name>A0AAV5QPJ2_9ASCO</name>